<keyword evidence="8" id="KW-1185">Reference proteome</keyword>
<dbReference type="GO" id="GO:0005886">
    <property type="term" value="C:plasma membrane"/>
    <property type="evidence" value="ECO:0007669"/>
    <property type="project" value="UniProtKB-SubCell"/>
</dbReference>
<gene>
    <name evidence="7" type="ORF">FGL86_06290</name>
</gene>
<sequence>MTGAYMTGLGVGFSLILAIGSQNAFVLRQGLRSEHVFGVCLTCAFSDAVLILLGVIGFQQIVDQAAWLEPVFLYLGAGFLFVYGARSLWNALRSSEALAPASGKTASLMATLGVCLALTWLNPHVYLDTVLLLGAVSTRFPGNELVFAAGAVTASFVFFFSLGYGATLLRPLFAQAKAWRALDVFVALVMWAIAGKLLLGA</sequence>
<proteinExistence type="predicted"/>
<evidence type="ECO:0000313" key="7">
    <source>
        <dbReference type="EMBL" id="QEA38723.1"/>
    </source>
</evidence>
<evidence type="ECO:0000256" key="2">
    <source>
        <dbReference type="ARBA" id="ARBA00022475"/>
    </source>
</evidence>
<evidence type="ECO:0000256" key="4">
    <source>
        <dbReference type="ARBA" id="ARBA00022989"/>
    </source>
</evidence>
<evidence type="ECO:0000256" key="3">
    <source>
        <dbReference type="ARBA" id="ARBA00022692"/>
    </source>
</evidence>
<keyword evidence="2" id="KW-1003">Cell membrane</keyword>
<reference evidence="7 8" key="1">
    <citation type="submission" date="2019-06" db="EMBL/GenBank/DDBJ databases">
        <title>Genome analyses of bacteria isolated from kimchi.</title>
        <authorList>
            <person name="Lee S."/>
            <person name="Ahn S."/>
            <person name="Roh S."/>
        </authorList>
    </citation>
    <scope>NUCLEOTIDE SEQUENCE [LARGE SCALE GENOMIC DNA]</scope>
    <source>
        <strain evidence="7 8">CBA4606</strain>
    </source>
</reference>
<protein>
    <submittedName>
        <fullName evidence="7">Amino acid transporter</fullName>
    </submittedName>
</protein>
<organism evidence="7 8">
    <name type="scientific">Pistricoccus aurantiacus</name>
    <dbReference type="NCBI Taxonomy" id="1883414"/>
    <lineage>
        <taxon>Bacteria</taxon>
        <taxon>Pseudomonadati</taxon>
        <taxon>Pseudomonadota</taxon>
        <taxon>Gammaproteobacteria</taxon>
        <taxon>Oceanospirillales</taxon>
        <taxon>Halomonadaceae</taxon>
        <taxon>Pistricoccus</taxon>
    </lineage>
</organism>
<dbReference type="OrthoDB" id="5638726at2"/>
<evidence type="ECO:0000313" key="8">
    <source>
        <dbReference type="Proteomes" id="UP000321272"/>
    </source>
</evidence>
<feature type="transmembrane region" description="Helical" evidence="6">
    <location>
        <begin position="145"/>
        <end position="169"/>
    </location>
</feature>
<dbReference type="PANTHER" id="PTHR30086">
    <property type="entry name" value="ARGININE EXPORTER PROTEIN ARGO"/>
    <property type="match status" value="1"/>
</dbReference>
<keyword evidence="5 6" id="KW-0472">Membrane</keyword>
<dbReference type="Pfam" id="PF01810">
    <property type="entry name" value="LysE"/>
    <property type="match status" value="1"/>
</dbReference>
<feature type="transmembrane region" description="Helical" evidence="6">
    <location>
        <begin position="39"/>
        <end position="61"/>
    </location>
</feature>
<dbReference type="KEGG" id="paur:FGL86_06290"/>
<feature type="transmembrane region" description="Helical" evidence="6">
    <location>
        <begin position="106"/>
        <end position="125"/>
    </location>
</feature>
<comment type="subcellular location">
    <subcellularLocation>
        <location evidence="1">Cell membrane</location>
        <topology evidence="1">Multi-pass membrane protein</topology>
    </subcellularLocation>
</comment>
<name>A0A5B8SUW2_9GAMM</name>
<dbReference type="RefSeq" id="WP_147183781.1">
    <property type="nucleotide sequence ID" value="NZ_CP042382.1"/>
</dbReference>
<dbReference type="GO" id="GO:0015171">
    <property type="term" value="F:amino acid transmembrane transporter activity"/>
    <property type="evidence" value="ECO:0007669"/>
    <property type="project" value="TreeGrafter"/>
</dbReference>
<keyword evidence="4 6" id="KW-1133">Transmembrane helix</keyword>
<feature type="transmembrane region" description="Helical" evidence="6">
    <location>
        <begin position="6"/>
        <end position="27"/>
    </location>
</feature>
<evidence type="ECO:0000256" key="5">
    <source>
        <dbReference type="ARBA" id="ARBA00023136"/>
    </source>
</evidence>
<dbReference type="AlphaFoldDB" id="A0A5B8SUW2"/>
<keyword evidence="3 6" id="KW-0812">Transmembrane</keyword>
<evidence type="ECO:0000256" key="6">
    <source>
        <dbReference type="SAM" id="Phobius"/>
    </source>
</evidence>
<feature type="transmembrane region" description="Helical" evidence="6">
    <location>
        <begin position="67"/>
        <end position="85"/>
    </location>
</feature>
<feature type="transmembrane region" description="Helical" evidence="6">
    <location>
        <begin position="181"/>
        <end position="199"/>
    </location>
</feature>
<dbReference type="EMBL" id="CP042382">
    <property type="protein sequence ID" value="QEA38723.1"/>
    <property type="molecule type" value="Genomic_DNA"/>
</dbReference>
<accession>A0A5B8SUW2</accession>
<evidence type="ECO:0000256" key="1">
    <source>
        <dbReference type="ARBA" id="ARBA00004651"/>
    </source>
</evidence>
<dbReference type="InterPro" id="IPR001123">
    <property type="entry name" value="LeuE-type"/>
</dbReference>
<dbReference type="Proteomes" id="UP000321272">
    <property type="component" value="Chromosome"/>
</dbReference>
<dbReference type="PANTHER" id="PTHR30086:SF20">
    <property type="entry name" value="ARGININE EXPORTER PROTEIN ARGO-RELATED"/>
    <property type="match status" value="1"/>
</dbReference>